<evidence type="ECO:0000256" key="2">
    <source>
        <dbReference type="ARBA" id="ARBA00023002"/>
    </source>
</evidence>
<dbReference type="PRINTS" id="PR00081">
    <property type="entry name" value="GDHRDH"/>
</dbReference>
<gene>
    <name evidence="5" type="ORF">GCM10009836_56750</name>
</gene>
<dbReference type="InterPro" id="IPR036291">
    <property type="entry name" value="NAD(P)-bd_dom_sf"/>
</dbReference>
<dbReference type="PANTHER" id="PTHR24321">
    <property type="entry name" value="DEHYDROGENASES, SHORT CHAIN"/>
    <property type="match status" value="1"/>
</dbReference>
<dbReference type="EMBL" id="BAAAQK010000023">
    <property type="protein sequence ID" value="GAA1868867.1"/>
    <property type="molecule type" value="Genomic_DNA"/>
</dbReference>
<evidence type="ECO:0000256" key="1">
    <source>
        <dbReference type="ARBA" id="ARBA00006484"/>
    </source>
</evidence>
<accession>A0ABN2NGX0</accession>
<proteinExistence type="inferred from homology"/>
<evidence type="ECO:0000256" key="3">
    <source>
        <dbReference type="ARBA" id="ARBA00023027"/>
    </source>
</evidence>
<dbReference type="InterPro" id="IPR002347">
    <property type="entry name" value="SDR_fam"/>
</dbReference>
<comment type="caution">
    <text evidence="5">The sequence shown here is derived from an EMBL/GenBank/DDBJ whole genome shotgun (WGS) entry which is preliminary data.</text>
</comment>
<dbReference type="Gene3D" id="3.40.50.720">
    <property type="entry name" value="NAD(P)-binding Rossmann-like Domain"/>
    <property type="match status" value="1"/>
</dbReference>
<dbReference type="SUPFAM" id="SSF51735">
    <property type="entry name" value="NAD(P)-binding Rossmann-fold domains"/>
    <property type="match status" value="1"/>
</dbReference>
<organism evidence="5 6">
    <name type="scientific">Pseudonocardia ailaonensis</name>
    <dbReference type="NCBI Taxonomy" id="367279"/>
    <lineage>
        <taxon>Bacteria</taxon>
        <taxon>Bacillati</taxon>
        <taxon>Actinomycetota</taxon>
        <taxon>Actinomycetes</taxon>
        <taxon>Pseudonocardiales</taxon>
        <taxon>Pseudonocardiaceae</taxon>
        <taxon>Pseudonocardia</taxon>
    </lineage>
</organism>
<comment type="similarity">
    <text evidence="1 4">Belongs to the short-chain dehydrogenases/reductases (SDR) family.</text>
</comment>
<name>A0ABN2NGX0_9PSEU</name>
<sequence>MTGRLSGKVALVTGAGRGMGRSHAVTMAREGADVIVLDVCAPLEGLHYELSSPEDLKETARLVEAQDRRVVQVVRDIRDLEGMKADVAAAVGELGRLDAVVTNAAIATTTPWDQVTPQMWHNEIEVNLTGTWNTVVATVPHLVEAGGGSLILVSSVAGVKALPFLAPYVASKHGVTGLAKALAIELAEQKIRVNSLAPGSVDTPMQGGRAAVQERFGDMFAEHPLWQNKFSNMFGIPYMEPVDLSNAVVYLASDESRYVTAQSLAVDAGFSHF</sequence>
<reference evidence="5 6" key="1">
    <citation type="journal article" date="2019" name="Int. J. Syst. Evol. Microbiol.">
        <title>The Global Catalogue of Microorganisms (GCM) 10K type strain sequencing project: providing services to taxonomists for standard genome sequencing and annotation.</title>
        <authorList>
            <consortium name="The Broad Institute Genomics Platform"/>
            <consortium name="The Broad Institute Genome Sequencing Center for Infectious Disease"/>
            <person name="Wu L."/>
            <person name="Ma J."/>
        </authorList>
    </citation>
    <scope>NUCLEOTIDE SEQUENCE [LARGE SCALE GENOMIC DNA]</scope>
    <source>
        <strain evidence="5 6">JCM 16009</strain>
    </source>
</reference>
<evidence type="ECO:0000256" key="4">
    <source>
        <dbReference type="RuleBase" id="RU000363"/>
    </source>
</evidence>
<dbReference type="NCBIfam" id="NF009467">
    <property type="entry name" value="PRK12826.1-3"/>
    <property type="match status" value="1"/>
</dbReference>
<evidence type="ECO:0000313" key="6">
    <source>
        <dbReference type="Proteomes" id="UP001500449"/>
    </source>
</evidence>
<evidence type="ECO:0000313" key="5">
    <source>
        <dbReference type="EMBL" id="GAA1868867.1"/>
    </source>
</evidence>
<dbReference type="CDD" id="cd05233">
    <property type="entry name" value="SDR_c"/>
    <property type="match status" value="1"/>
</dbReference>
<dbReference type="Pfam" id="PF00106">
    <property type="entry name" value="adh_short"/>
    <property type="match status" value="1"/>
</dbReference>
<keyword evidence="6" id="KW-1185">Reference proteome</keyword>
<keyword evidence="3" id="KW-0520">NAD</keyword>
<dbReference type="PROSITE" id="PS00061">
    <property type="entry name" value="ADH_SHORT"/>
    <property type="match status" value="1"/>
</dbReference>
<dbReference type="InterPro" id="IPR020904">
    <property type="entry name" value="Sc_DH/Rdtase_CS"/>
</dbReference>
<dbReference type="InterPro" id="IPR023985">
    <property type="entry name" value="SDR_subfam_1"/>
</dbReference>
<protein>
    <submittedName>
        <fullName evidence="5">Mycofactocin-coupled SDR family oxidoreductase</fullName>
    </submittedName>
</protein>
<dbReference type="PRINTS" id="PR00080">
    <property type="entry name" value="SDRFAMILY"/>
</dbReference>
<dbReference type="PANTHER" id="PTHR24321:SF8">
    <property type="entry name" value="ESTRADIOL 17-BETA-DEHYDROGENASE 8-RELATED"/>
    <property type="match status" value="1"/>
</dbReference>
<keyword evidence="2" id="KW-0560">Oxidoreductase</keyword>
<dbReference type="Proteomes" id="UP001500449">
    <property type="component" value="Unassembled WGS sequence"/>
</dbReference>
<dbReference type="NCBIfam" id="TIGR03971">
    <property type="entry name" value="SDR_subfam_1"/>
    <property type="match status" value="1"/>
</dbReference>
<dbReference type="RefSeq" id="WP_344423712.1">
    <property type="nucleotide sequence ID" value="NZ_BAAAQK010000023.1"/>
</dbReference>